<dbReference type="Ensembl" id="ENSCPIT00010007467.1">
    <property type="protein sequence ID" value="ENSCPIP00010006328.1"/>
    <property type="gene ID" value="ENSCPIG00010004916.1"/>
</dbReference>
<dbReference type="GO" id="GO:0005634">
    <property type="term" value="C:nucleus"/>
    <property type="evidence" value="ECO:0007669"/>
    <property type="project" value="UniProtKB-SubCell"/>
</dbReference>
<accession>A0A8C3L889</accession>
<comment type="subcellular location">
    <subcellularLocation>
        <location evidence="1">Nucleus</location>
    </subcellularLocation>
</comment>
<feature type="domain" description="BHLH" evidence="9">
    <location>
        <begin position="617"/>
        <end position="667"/>
    </location>
</feature>
<keyword evidence="2" id="KW-0597">Phosphoprotein</keyword>
<dbReference type="Proteomes" id="UP000694543">
    <property type="component" value="Unplaced"/>
</dbReference>
<keyword evidence="5" id="KW-0804">Transcription</keyword>
<feature type="compositionally biased region" description="Low complexity" evidence="8">
    <location>
        <begin position="585"/>
        <end position="603"/>
    </location>
</feature>
<dbReference type="SUPFAM" id="SSF47459">
    <property type="entry name" value="HLH, helix-loop-helix DNA-binding domain"/>
    <property type="match status" value="1"/>
</dbReference>
<evidence type="ECO:0000256" key="4">
    <source>
        <dbReference type="ARBA" id="ARBA00023125"/>
    </source>
</evidence>
<evidence type="ECO:0000256" key="5">
    <source>
        <dbReference type="ARBA" id="ARBA00023163"/>
    </source>
</evidence>
<dbReference type="Pfam" id="PF00010">
    <property type="entry name" value="HLH"/>
    <property type="match status" value="1"/>
</dbReference>
<dbReference type="GO" id="GO:0000978">
    <property type="term" value="F:RNA polymerase II cis-regulatory region sequence-specific DNA binding"/>
    <property type="evidence" value="ECO:0007669"/>
    <property type="project" value="TreeGrafter"/>
</dbReference>
<evidence type="ECO:0000313" key="11">
    <source>
        <dbReference type="Proteomes" id="UP000694543"/>
    </source>
</evidence>
<keyword evidence="6" id="KW-0539">Nucleus</keyword>
<proteinExistence type="predicted"/>
<evidence type="ECO:0000256" key="6">
    <source>
        <dbReference type="ARBA" id="ARBA00023242"/>
    </source>
</evidence>
<dbReference type="PROSITE" id="PS50888">
    <property type="entry name" value="BHLH"/>
    <property type="match status" value="1"/>
</dbReference>
<dbReference type="PANTHER" id="PTHR15741">
    <property type="entry name" value="BASIC HELIX-LOOP-HELIX ZIP TRANSCRIPTION FACTOR"/>
    <property type="match status" value="1"/>
</dbReference>
<keyword evidence="11" id="KW-1185">Reference proteome</keyword>
<dbReference type="AlphaFoldDB" id="A0A8C3L889"/>
<evidence type="ECO:0000259" key="9">
    <source>
        <dbReference type="PROSITE" id="PS50888"/>
    </source>
</evidence>
<reference evidence="10" key="1">
    <citation type="submission" date="2025-08" db="UniProtKB">
        <authorList>
            <consortium name="Ensembl"/>
        </authorList>
    </citation>
    <scope>IDENTIFICATION</scope>
</reference>
<dbReference type="FunFam" id="4.10.280.10:FF:000028">
    <property type="entry name" value="MLX interacting protein like"/>
    <property type="match status" value="1"/>
</dbReference>
<dbReference type="InterPro" id="IPR052207">
    <property type="entry name" value="Max-like/E-box_TFs"/>
</dbReference>
<reference evidence="10" key="2">
    <citation type="submission" date="2025-09" db="UniProtKB">
        <authorList>
            <consortium name="Ensembl"/>
        </authorList>
    </citation>
    <scope>IDENTIFICATION</scope>
</reference>
<feature type="compositionally biased region" description="Low complexity" evidence="8">
    <location>
        <begin position="561"/>
        <end position="570"/>
    </location>
</feature>
<feature type="region of interest" description="Disordered" evidence="8">
    <location>
        <begin position="559"/>
        <end position="610"/>
    </location>
</feature>
<evidence type="ECO:0000256" key="2">
    <source>
        <dbReference type="ARBA" id="ARBA00022553"/>
    </source>
</evidence>
<name>A0A8C3L889_CHRPC</name>
<dbReference type="GO" id="GO:0046983">
    <property type="term" value="F:protein dimerization activity"/>
    <property type="evidence" value="ECO:0007669"/>
    <property type="project" value="InterPro"/>
</dbReference>
<dbReference type="SMART" id="SM00353">
    <property type="entry name" value="HLH"/>
    <property type="match status" value="1"/>
</dbReference>
<keyword evidence="3" id="KW-0805">Transcription regulation</keyword>
<dbReference type="PANTHER" id="PTHR15741:SF23">
    <property type="entry name" value="MLX-INTERACTING PROTEIN"/>
    <property type="match status" value="1"/>
</dbReference>
<organism evidence="10 11">
    <name type="scientific">Chrysolophus pictus</name>
    <name type="common">Golden pheasant</name>
    <name type="synonym">Phasianus pictus</name>
    <dbReference type="NCBI Taxonomy" id="9089"/>
    <lineage>
        <taxon>Eukaryota</taxon>
        <taxon>Metazoa</taxon>
        <taxon>Chordata</taxon>
        <taxon>Craniata</taxon>
        <taxon>Vertebrata</taxon>
        <taxon>Euteleostomi</taxon>
        <taxon>Archelosauria</taxon>
        <taxon>Archosauria</taxon>
        <taxon>Dinosauria</taxon>
        <taxon>Saurischia</taxon>
        <taxon>Theropoda</taxon>
        <taxon>Coelurosauria</taxon>
        <taxon>Aves</taxon>
        <taxon>Neognathae</taxon>
        <taxon>Galloanserae</taxon>
        <taxon>Galliformes</taxon>
        <taxon>Phasianidae</taxon>
        <taxon>Phasianinae</taxon>
        <taxon>Chrysolophus</taxon>
    </lineage>
</organism>
<dbReference type="GO" id="GO:0000981">
    <property type="term" value="F:DNA-binding transcription factor activity, RNA polymerase II-specific"/>
    <property type="evidence" value="ECO:0007669"/>
    <property type="project" value="TreeGrafter"/>
</dbReference>
<evidence type="ECO:0000313" key="10">
    <source>
        <dbReference type="Ensembl" id="ENSCPIP00010006328.1"/>
    </source>
</evidence>
<protein>
    <submittedName>
        <fullName evidence="10">MLX interacting protein</fullName>
    </submittedName>
</protein>
<evidence type="ECO:0000256" key="8">
    <source>
        <dbReference type="SAM" id="MobiDB-lite"/>
    </source>
</evidence>
<keyword evidence="7" id="KW-0175">Coiled coil</keyword>
<dbReference type="Gene3D" id="4.10.280.10">
    <property type="entry name" value="Helix-loop-helix DNA-binding domain"/>
    <property type="match status" value="1"/>
</dbReference>
<feature type="coiled-coil region" evidence="7">
    <location>
        <begin position="657"/>
        <end position="698"/>
    </location>
</feature>
<dbReference type="InterPro" id="IPR011598">
    <property type="entry name" value="bHLH_dom"/>
</dbReference>
<keyword evidence="4" id="KW-0238">DNA-binding</keyword>
<dbReference type="CDD" id="cd21772">
    <property type="entry name" value="NES2-NLS_MLXIP"/>
    <property type="match status" value="1"/>
</dbReference>
<dbReference type="InterPro" id="IPR036638">
    <property type="entry name" value="HLH_DNA-bd_sf"/>
</dbReference>
<sequence>AAPGLWRPRLPWPRYFVPAVVRGERTGPGYDFDTVNEQTCQTYQFGAARGGGGAGGRLSIDASLTKLFECMSLAYSGKLVSPKWKNFKGLKLQWRDKIRLNNAIWRAWYMQYLEKRKNPVCHFVTPLDGSVDVDEHRRPEAIATEGKYWKRRIEIVIREYHKWRTYFKKRLQKHKDEDLSSLVRDDDVVLWQKRRYGKETPVPMEEGSLLDADMLMSEFTDTLFSTLSSHQLVSWPNPREIAHLGNADMIQPGLIPLQPNFDFMDTFETFQGKNLILPSPVIPDVGTDQCSSIRSGGSFIQPADFAPDSSLSGPQTFLPVFQTPLPLLQPATQQHQSPLPAVPLNTSLNSPPSAFAAPETQKFGLCESTVITHTASATLTHNAPATTFSQSQNLVLATQQPGAGVPCNLAFQTTVLQGQPRPQLQSQLTFALPKPVPLASAGTRPKQSQKIASAPKPETVSLVLKNAFITPAAFQGQSRAVIVTPTPLKREGILTPAMSQSNVAIAPAGIARAPGVAEFRSNILVGPAQQASSSQQSQSTVSHLFSTNVVQDVLVKGEQIPSHSSSSQVPSPTPSRDCQNSGQASPCTSEQSPSPQSPQNSCSGKLASDSPMTALKTQRMKRISSEQKRRFNIRIGCSTLNTLVSANSKSISHAITLQKTVEYIAKLQQERTQMQEETRRLREEIEELNAAIISCQQRLPATGVPVTRQRFDHIRSMFDEYVRNNTLQNWKFWIFSIIIKPLFESFNGMVSTTSFKDLNQTAIAWLDQHCSLPVLRPMVLSSLRQLSVSTSILSDPSRLPEQAIEAVSRTNETAGET</sequence>
<evidence type="ECO:0000256" key="7">
    <source>
        <dbReference type="SAM" id="Coils"/>
    </source>
</evidence>
<evidence type="ECO:0000256" key="3">
    <source>
        <dbReference type="ARBA" id="ARBA00023015"/>
    </source>
</evidence>
<evidence type="ECO:0000256" key="1">
    <source>
        <dbReference type="ARBA" id="ARBA00004123"/>
    </source>
</evidence>